<accession>A0AAE0NBH4</accession>
<protein>
    <submittedName>
        <fullName evidence="3">Heterokaryon incompatibility protein-domain-containing protein</fullName>
    </submittedName>
</protein>
<evidence type="ECO:0000313" key="4">
    <source>
        <dbReference type="Proteomes" id="UP001287356"/>
    </source>
</evidence>
<dbReference type="Proteomes" id="UP001287356">
    <property type="component" value="Unassembled WGS sequence"/>
</dbReference>
<name>A0AAE0NBH4_9PEZI</name>
<evidence type="ECO:0000313" key="3">
    <source>
        <dbReference type="EMBL" id="KAK3377340.1"/>
    </source>
</evidence>
<dbReference type="PANTHER" id="PTHR33112">
    <property type="entry name" value="DOMAIN PROTEIN, PUTATIVE-RELATED"/>
    <property type="match status" value="1"/>
</dbReference>
<reference evidence="3" key="1">
    <citation type="journal article" date="2023" name="Mol. Phylogenet. Evol.">
        <title>Genome-scale phylogeny and comparative genomics of the fungal order Sordariales.</title>
        <authorList>
            <person name="Hensen N."/>
            <person name="Bonometti L."/>
            <person name="Westerberg I."/>
            <person name="Brannstrom I.O."/>
            <person name="Guillou S."/>
            <person name="Cros-Aarteil S."/>
            <person name="Calhoun S."/>
            <person name="Haridas S."/>
            <person name="Kuo A."/>
            <person name="Mondo S."/>
            <person name="Pangilinan J."/>
            <person name="Riley R."/>
            <person name="LaButti K."/>
            <person name="Andreopoulos B."/>
            <person name="Lipzen A."/>
            <person name="Chen C."/>
            <person name="Yan M."/>
            <person name="Daum C."/>
            <person name="Ng V."/>
            <person name="Clum A."/>
            <person name="Steindorff A."/>
            <person name="Ohm R.A."/>
            <person name="Martin F."/>
            <person name="Silar P."/>
            <person name="Natvig D.O."/>
            <person name="Lalanne C."/>
            <person name="Gautier V."/>
            <person name="Ament-Velasquez S.L."/>
            <person name="Kruys A."/>
            <person name="Hutchinson M.I."/>
            <person name="Powell A.J."/>
            <person name="Barry K."/>
            <person name="Miller A.N."/>
            <person name="Grigoriev I.V."/>
            <person name="Debuchy R."/>
            <person name="Gladieux P."/>
            <person name="Hiltunen Thoren M."/>
            <person name="Johannesson H."/>
        </authorList>
    </citation>
    <scope>NUCLEOTIDE SEQUENCE</scope>
    <source>
        <strain evidence="3">CBS 958.72</strain>
    </source>
</reference>
<dbReference type="Pfam" id="PF06985">
    <property type="entry name" value="HET"/>
    <property type="match status" value="1"/>
</dbReference>
<dbReference type="EMBL" id="JAULSN010000003">
    <property type="protein sequence ID" value="KAK3377340.1"/>
    <property type="molecule type" value="Genomic_DNA"/>
</dbReference>
<organism evidence="3 4">
    <name type="scientific">Lasiosphaeria ovina</name>
    <dbReference type="NCBI Taxonomy" id="92902"/>
    <lineage>
        <taxon>Eukaryota</taxon>
        <taxon>Fungi</taxon>
        <taxon>Dikarya</taxon>
        <taxon>Ascomycota</taxon>
        <taxon>Pezizomycotina</taxon>
        <taxon>Sordariomycetes</taxon>
        <taxon>Sordariomycetidae</taxon>
        <taxon>Sordariales</taxon>
        <taxon>Lasiosphaeriaceae</taxon>
        <taxon>Lasiosphaeria</taxon>
    </lineage>
</organism>
<feature type="region of interest" description="Disordered" evidence="1">
    <location>
        <begin position="1"/>
        <end position="52"/>
    </location>
</feature>
<dbReference type="PANTHER" id="PTHR33112:SF8">
    <property type="entry name" value="HETEROKARYON INCOMPATIBILITY DOMAIN-CONTAINING PROTEIN"/>
    <property type="match status" value="1"/>
</dbReference>
<reference evidence="3" key="2">
    <citation type="submission" date="2023-06" db="EMBL/GenBank/DDBJ databases">
        <authorList>
            <consortium name="Lawrence Berkeley National Laboratory"/>
            <person name="Haridas S."/>
            <person name="Hensen N."/>
            <person name="Bonometti L."/>
            <person name="Westerberg I."/>
            <person name="Brannstrom I.O."/>
            <person name="Guillou S."/>
            <person name="Cros-Aarteil S."/>
            <person name="Calhoun S."/>
            <person name="Kuo A."/>
            <person name="Mondo S."/>
            <person name="Pangilinan J."/>
            <person name="Riley R."/>
            <person name="Labutti K."/>
            <person name="Andreopoulos B."/>
            <person name="Lipzen A."/>
            <person name="Chen C."/>
            <person name="Yanf M."/>
            <person name="Daum C."/>
            <person name="Ng V."/>
            <person name="Clum A."/>
            <person name="Steindorff A."/>
            <person name="Ohm R."/>
            <person name="Martin F."/>
            <person name="Silar P."/>
            <person name="Natvig D."/>
            <person name="Lalanne C."/>
            <person name="Gautier V."/>
            <person name="Ament-Velasquez S.L."/>
            <person name="Kruys A."/>
            <person name="Hutchinson M.I."/>
            <person name="Powell A.J."/>
            <person name="Barry K."/>
            <person name="Miller A.N."/>
            <person name="Grigoriev I.V."/>
            <person name="Debuchy R."/>
            <person name="Gladieux P."/>
            <person name="Thoren M.H."/>
            <person name="Johannesson H."/>
        </authorList>
    </citation>
    <scope>NUCLEOTIDE SEQUENCE</scope>
    <source>
        <strain evidence="3">CBS 958.72</strain>
    </source>
</reference>
<evidence type="ECO:0000256" key="1">
    <source>
        <dbReference type="SAM" id="MobiDB-lite"/>
    </source>
</evidence>
<comment type="caution">
    <text evidence="3">The sequence shown here is derived from an EMBL/GenBank/DDBJ whole genome shotgun (WGS) entry which is preliminary data.</text>
</comment>
<feature type="non-terminal residue" evidence="3">
    <location>
        <position position="626"/>
    </location>
</feature>
<feature type="compositionally biased region" description="Polar residues" evidence="1">
    <location>
        <begin position="31"/>
        <end position="40"/>
    </location>
</feature>
<evidence type="ECO:0000259" key="2">
    <source>
        <dbReference type="Pfam" id="PF06985"/>
    </source>
</evidence>
<dbReference type="InterPro" id="IPR010730">
    <property type="entry name" value="HET"/>
</dbReference>
<sequence length="626" mass="70945">MGPRQDSPAVSPTELIPSNTDQVPKILYESNDPNVPTQSPTPTPEADDNGRNRFSRRNAIDAVCHPEVAETASQAISQSAHLISTKRLCGWCQGITIEALCSEKGYAYFPSPWDMIRCNNRCDFCEYMFRSWAVGFIQEWIEYRRETGDQRSLTLHLVTRDRGCPCSEVLPRLEGEDFTFSRSYSFRVRAAKDDPAVTKYGVMAEGDPSPGSPYTLDLARMWMAHCQRTHTCHQRLPFTEEQHPGLGLPPRLLDLGHFPEDVRLVMATSLSSISVDYVALSHCWGPEGLPDSSKLTSSNLAARLTRIPLTSLCLNFQHAIATTRLLGLRYLWIDALCIQQDSLRDWQSESARMATIYSRAAVTIAAAIGPDANSGCFKPVVRPASLEDGFVAGVCIFAVANPIVIANILSTKEISTLHFYARTWPQNLDTFFHGGPLASRAWTLQETIMSPRILHFTPGGLFWQCRAEYRSEEGYHYIQSPLATDQLTTSAIGRLFVEGRDDADDRSPVRMFSFYLWYSRIVPDYTRRKLTFQTDKLAAISSVARAMAWQTRWEYLAGLWSRRLAWGLTWCRKERREYRSATEQPVLERKPSWSWVTCDFEVHWPRLAEDEEKVKPGWDSTVHGSS</sequence>
<feature type="domain" description="Heterokaryon incompatibility" evidence="2">
    <location>
        <begin position="277"/>
        <end position="446"/>
    </location>
</feature>
<proteinExistence type="predicted"/>
<gene>
    <name evidence="3" type="ORF">B0T24DRAFT_551533</name>
</gene>
<keyword evidence="4" id="KW-1185">Reference proteome</keyword>
<dbReference type="AlphaFoldDB" id="A0AAE0NBH4"/>